<dbReference type="SUPFAM" id="SSF52047">
    <property type="entry name" value="RNI-like"/>
    <property type="match status" value="1"/>
</dbReference>
<dbReference type="KEGG" id="more:E1B28_001910"/>
<dbReference type="PROSITE" id="PS50181">
    <property type="entry name" value="FBOX"/>
    <property type="match status" value="1"/>
</dbReference>
<dbReference type="EMBL" id="CM032181">
    <property type="protein sequence ID" value="KAG7100130.1"/>
    <property type="molecule type" value="Genomic_DNA"/>
</dbReference>
<dbReference type="InterPro" id="IPR036047">
    <property type="entry name" value="F-box-like_dom_sf"/>
</dbReference>
<organism evidence="2 3">
    <name type="scientific">Marasmius oreades</name>
    <name type="common">fairy-ring Marasmius</name>
    <dbReference type="NCBI Taxonomy" id="181124"/>
    <lineage>
        <taxon>Eukaryota</taxon>
        <taxon>Fungi</taxon>
        <taxon>Dikarya</taxon>
        <taxon>Basidiomycota</taxon>
        <taxon>Agaricomycotina</taxon>
        <taxon>Agaricomycetes</taxon>
        <taxon>Agaricomycetidae</taxon>
        <taxon>Agaricales</taxon>
        <taxon>Marasmiineae</taxon>
        <taxon>Marasmiaceae</taxon>
        <taxon>Marasmius</taxon>
    </lineage>
</organism>
<dbReference type="Gene3D" id="3.80.10.10">
    <property type="entry name" value="Ribonuclease Inhibitor"/>
    <property type="match status" value="1"/>
</dbReference>
<sequence>MHSKTSREVSLRSSEIRNFFRTTVSKEVVTQFLCDIEIEVDRIQTDIYALENRRDRLKGMARLYRSLLSPIYTIPQEILTRIFTFCCQENVLSPLSAPEVIQISMVCGRWRDIVFSSPALWSSITIDFGEWHDQSDILDRLVNRFLRNSQEAPLHLLLDFPGVELGEPGEEVVVDAQAEPITTEAIDPQSHTLAKLVGVCERWREVSFAIVNEPFFSFDILRPVCGRLHALESLTLRVYDAMESESDWQKSFLELLDHCPSLRSLCISDPYLLEPGNMGFAWHKITTLHLLHGYNVQAFPVIALCREVERLELSAVGGLSHNDEDYMGHVDSERITSLAIKRMEGPEHLDDVLRHLTLKNLSSVKICGETEMDWITWDNCHFHDFLLRSGCAITSLHLQAFPVSDLQTISLLKMTPTLESLCIVESSGQCNNRIVTRRFLKAIAISTWFTSPSFVPPLPRLTRLKLVAQSNDIDPRCLLRLLSSRWLPKPIDAAEVGIECLRVVEIVVLTGLDDLKEKPLDCLRCFRNAGMRLSVTYGKASEFYEDGR</sequence>
<dbReference type="PANTHER" id="PTHR38926:SF5">
    <property type="entry name" value="F-BOX AND LEUCINE-RICH REPEAT PROTEIN 6"/>
    <property type="match status" value="1"/>
</dbReference>
<evidence type="ECO:0000313" key="3">
    <source>
        <dbReference type="Proteomes" id="UP001049176"/>
    </source>
</evidence>
<dbReference type="InterPro" id="IPR032675">
    <property type="entry name" value="LRR_dom_sf"/>
</dbReference>
<comment type="caution">
    <text evidence="2">The sequence shown here is derived from an EMBL/GenBank/DDBJ whole genome shotgun (WGS) entry which is preliminary data.</text>
</comment>
<proteinExistence type="predicted"/>
<dbReference type="AlphaFoldDB" id="A0A9P7V4G7"/>
<evidence type="ECO:0000259" key="1">
    <source>
        <dbReference type="PROSITE" id="PS50181"/>
    </source>
</evidence>
<name>A0A9P7V4G7_9AGAR</name>
<dbReference type="Proteomes" id="UP001049176">
    <property type="component" value="Chromosome 1"/>
</dbReference>
<dbReference type="SUPFAM" id="SSF81383">
    <property type="entry name" value="F-box domain"/>
    <property type="match status" value="1"/>
</dbReference>
<gene>
    <name evidence="2" type="ORF">E1B28_001910</name>
</gene>
<dbReference type="Gene3D" id="1.20.1280.50">
    <property type="match status" value="1"/>
</dbReference>
<dbReference type="Pfam" id="PF12937">
    <property type="entry name" value="F-box-like"/>
    <property type="match status" value="1"/>
</dbReference>
<dbReference type="InterPro" id="IPR001810">
    <property type="entry name" value="F-box_dom"/>
</dbReference>
<dbReference type="GeneID" id="66070986"/>
<dbReference type="OrthoDB" id="3266451at2759"/>
<dbReference type="PANTHER" id="PTHR38926">
    <property type="entry name" value="F-BOX DOMAIN CONTAINING PROTEIN, EXPRESSED"/>
    <property type="match status" value="1"/>
</dbReference>
<protein>
    <recommendedName>
        <fullName evidence="1">F-box domain-containing protein</fullName>
    </recommendedName>
</protein>
<feature type="domain" description="F-box" evidence="1">
    <location>
        <begin position="68"/>
        <end position="124"/>
    </location>
</feature>
<reference evidence="2" key="1">
    <citation type="journal article" date="2021" name="Genome Biol. Evol.">
        <title>The assembled and annotated genome of the fairy-ring fungus Marasmius oreades.</title>
        <authorList>
            <person name="Hiltunen M."/>
            <person name="Ament-Velasquez S.L."/>
            <person name="Johannesson H."/>
        </authorList>
    </citation>
    <scope>NUCLEOTIDE SEQUENCE</scope>
    <source>
        <strain evidence="2">03SP1</strain>
    </source>
</reference>
<dbReference type="RefSeq" id="XP_043016600.1">
    <property type="nucleotide sequence ID" value="XM_043147886.1"/>
</dbReference>
<keyword evidence="3" id="KW-1185">Reference proteome</keyword>
<evidence type="ECO:0000313" key="2">
    <source>
        <dbReference type="EMBL" id="KAG7100130.1"/>
    </source>
</evidence>
<accession>A0A9P7V4G7</accession>